<gene>
    <name evidence="2" type="ORF">J437_LFUL003976</name>
</gene>
<keyword evidence="3" id="KW-1185">Reference proteome</keyword>
<evidence type="ECO:0000313" key="3">
    <source>
        <dbReference type="Proteomes" id="UP000792457"/>
    </source>
</evidence>
<sequence>MYQDYDTMEMEANIQEEFIPTPFEDDGIPQIERATSSMVLSLMDLLKIEAGIRPFLTAWMHGSPTAVGLGVMCAYFASCLLRLTAATVWPVSLIASGIVVLLSVLTSSEPNYTAGAWGGRWLPLLNETRKAAINWLMGNRTQPLS</sequence>
<reference evidence="2" key="2">
    <citation type="submission" date="2017-10" db="EMBL/GenBank/DDBJ databases">
        <title>Ladona fulva Genome sequencing and assembly.</title>
        <authorList>
            <person name="Murali S."/>
            <person name="Richards S."/>
            <person name="Bandaranaike D."/>
            <person name="Bellair M."/>
            <person name="Blankenburg K."/>
            <person name="Chao H."/>
            <person name="Dinh H."/>
            <person name="Doddapaneni H."/>
            <person name="Dugan-Rocha S."/>
            <person name="Elkadiri S."/>
            <person name="Gnanaolivu R."/>
            <person name="Hernandez B."/>
            <person name="Skinner E."/>
            <person name="Javaid M."/>
            <person name="Lee S."/>
            <person name="Li M."/>
            <person name="Ming W."/>
            <person name="Munidasa M."/>
            <person name="Muniz J."/>
            <person name="Nguyen L."/>
            <person name="Hughes D."/>
            <person name="Osuji N."/>
            <person name="Pu L.-L."/>
            <person name="Puazo M."/>
            <person name="Qu C."/>
            <person name="Quiroz J."/>
            <person name="Raj R."/>
            <person name="Weissenberger G."/>
            <person name="Xin Y."/>
            <person name="Zou X."/>
            <person name="Han Y."/>
            <person name="Worley K."/>
            <person name="Muzny D."/>
            <person name="Gibbs R."/>
        </authorList>
    </citation>
    <scope>NUCLEOTIDE SEQUENCE</scope>
    <source>
        <strain evidence="2">Sampled in the wild</strain>
    </source>
</reference>
<accession>A0A8K0K2R1</accession>
<dbReference type="Proteomes" id="UP000792457">
    <property type="component" value="Unassembled WGS sequence"/>
</dbReference>
<proteinExistence type="predicted"/>
<reference evidence="2" key="1">
    <citation type="submission" date="2013-04" db="EMBL/GenBank/DDBJ databases">
        <authorList>
            <person name="Qu J."/>
            <person name="Murali S.C."/>
            <person name="Bandaranaike D."/>
            <person name="Bellair M."/>
            <person name="Blankenburg K."/>
            <person name="Chao H."/>
            <person name="Dinh H."/>
            <person name="Doddapaneni H."/>
            <person name="Downs B."/>
            <person name="Dugan-Rocha S."/>
            <person name="Elkadiri S."/>
            <person name="Gnanaolivu R.D."/>
            <person name="Hernandez B."/>
            <person name="Javaid M."/>
            <person name="Jayaseelan J.C."/>
            <person name="Lee S."/>
            <person name="Li M."/>
            <person name="Ming W."/>
            <person name="Munidasa M."/>
            <person name="Muniz J."/>
            <person name="Nguyen L."/>
            <person name="Ongeri F."/>
            <person name="Osuji N."/>
            <person name="Pu L.-L."/>
            <person name="Puazo M."/>
            <person name="Qu C."/>
            <person name="Quiroz J."/>
            <person name="Raj R."/>
            <person name="Weissenberger G."/>
            <person name="Xin Y."/>
            <person name="Zou X."/>
            <person name="Han Y."/>
            <person name="Richards S."/>
            <person name="Worley K."/>
            <person name="Muzny D."/>
            <person name="Gibbs R."/>
        </authorList>
    </citation>
    <scope>NUCLEOTIDE SEQUENCE</scope>
    <source>
        <strain evidence="2">Sampled in the wild</strain>
    </source>
</reference>
<organism evidence="2 3">
    <name type="scientific">Ladona fulva</name>
    <name type="common">Scarce chaser dragonfly</name>
    <name type="synonym">Libellula fulva</name>
    <dbReference type="NCBI Taxonomy" id="123851"/>
    <lineage>
        <taxon>Eukaryota</taxon>
        <taxon>Metazoa</taxon>
        <taxon>Ecdysozoa</taxon>
        <taxon>Arthropoda</taxon>
        <taxon>Hexapoda</taxon>
        <taxon>Insecta</taxon>
        <taxon>Pterygota</taxon>
        <taxon>Palaeoptera</taxon>
        <taxon>Odonata</taxon>
        <taxon>Epiprocta</taxon>
        <taxon>Anisoptera</taxon>
        <taxon>Libelluloidea</taxon>
        <taxon>Libellulidae</taxon>
        <taxon>Ladona</taxon>
    </lineage>
</organism>
<name>A0A8K0K2R1_LADFU</name>
<evidence type="ECO:0000256" key="1">
    <source>
        <dbReference type="SAM" id="Phobius"/>
    </source>
</evidence>
<evidence type="ECO:0000313" key="2">
    <source>
        <dbReference type="EMBL" id="KAG8227245.1"/>
    </source>
</evidence>
<keyword evidence="1" id="KW-0472">Membrane</keyword>
<protein>
    <submittedName>
        <fullName evidence="2">Uncharacterized protein</fullName>
    </submittedName>
</protein>
<dbReference type="AlphaFoldDB" id="A0A8K0K2R1"/>
<feature type="transmembrane region" description="Helical" evidence="1">
    <location>
        <begin position="83"/>
        <end position="105"/>
    </location>
</feature>
<feature type="transmembrane region" description="Helical" evidence="1">
    <location>
        <begin position="55"/>
        <end position="77"/>
    </location>
</feature>
<comment type="caution">
    <text evidence="2">The sequence shown here is derived from an EMBL/GenBank/DDBJ whole genome shotgun (WGS) entry which is preliminary data.</text>
</comment>
<keyword evidence="1" id="KW-1133">Transmembrane helix</keyword>
<dbReference type="EMBL" id="KZ308316">
    <property type="protein sequence ID" value="KAG8227245.1"/>
    <property type="molecule type" value="Genomic_DNA"/>
</dbReference>
<keyword evidence="1" id="KW-0812">Transmembrane</keyword>